<dbReference type="EMBL" id="KV419413">
    <property type="protein sequence ID" value="KZS91726.1"/>
    <property type="molecule type" value="Genomic_DNA"/>
</dbReference>
<keyword evidence="2" id="KW-1185">Reference proteome</keyword>
<evidence type="ECO:0000313" key="2">
    <source>
        <dbReference type="Proteomes" id="UP000076722"/>
    </source>
</evidence>
<name>A0A164SRC9_9AGAM</name>
<dbReference type="OrthoDB" id="3221235at2759"/>
<dbReference type="STRING" id="1314777.A0A164SRC9"/>
<evidence type="ECO:0008006" key="3">
    <source>
        <dbReference type="Google" id="ProtNLM"/>
    </source>
</evidence>
<protein>
    <recommendedName>
        <fullName evidence="3">F-box domain-containing protein</fullName>
    </recommendedName>
</protein>
<gene>
    <name evidence="1" type="ORF">SISNIDRAFT_467333</name>
</gene>
<dbReference type="Proteomes" id="UP000076722">
    <property type="component" value="Unassembled WGS sequence"/>
</dbReference>
<proteinExistence type="predicted"/>
<accession>A0A164SRC9</accession>
<evidence type="ECO:0000313" key="1">
    <source>
        <dbReference type="EMBL" id="KZS91726.1"/>
    </source>
</evidence>
<reference evidence="1 2" key="1">
    <citation type="journal article" date="2016" name="Mol. Biol. Evol.">
        <title>Comparative Genomics of Early-Diverging Mushroom-Forming Fungi Provides Insights into the Origins of Lignocellulose Decay Capabilities.</title>
        <authorList>
            <person name="Nagy L.G."/>
            <person name="Riley R."/>
            <person name="Tritt A."/>
            <person name="Adam C."/>
            <person name="Daum C."/>
            <person name="Floudas D."/>
            <person name="Sun H."/>
            <person name="Yadav J.S."/>
            <person name="Pangilinan J."/>
            <person name="Larsson K.H."/>
            <person name="Matsuura K."/>
            <person name="Barry K."/>
            <person name="Labutti K."/>
            <person name="Kuo R."/>
            <person name="Ohm R.A."/>
            <person name="Bhattacharya S.S."/>
            <person name="Shirouzu T."/>
            <person name="Yoshinaga Y."/>
            <person name="Martin F.M."/>
            <person name="Grigoriev I.V."/>
            <person name="Hibbett D.S."/>
        </authorList>
    </citation>
    <scope>NUCLEOTIDE SEQUENCE [LARGE SCALE GENOMIC DNA]</scope>
    <source>
        <strain evidence="1 2">HHB9708</strain>
    </source>
</reference>
<organism evidence="1 2">
    <name type="scientific">Sistotremastrum niveocremeum HHB9708</name>
    <dbReference type="NCBI Taxonomy" id="1314777"/>
    <lineage>
        <taxon>Eukaryota</taxon>
        <taxon>Fungi</taxon>
        <taxon>Dikarya</taxon>
        <taxon>Basidiomycota</taxon>
        <taxon>Agaricomycotina</taxon>
        <taxon>Agaricomycetes</taxon>
        <taxon>Sistotremastrales</taxon>
        <taxon>Sistotremastraceae</taxon>
        <taxon>Sertulicium</taxon>
        <taxon>Sertulicium niveocremeum</taxon>
    </lineage>
</organism>
<sequence>MPDVGYKKKRDLALLDRECEGVLVSDWKLKMNVQPRQRISPTSLSFETFLSPLYEHNVAQVSLKIVCDLLQFVDARRLPDELILDILARCAKDHPSGRFSPKGMFFPAAFCLCSKWRKIAIQSPSLWTDISLPMSSIIFNLFLSRSRNLPLSIDVDIEDMPSSKEALDSLGSSLRQSLARVSFLRMVWSPRHVEKSLNVFLSDQFGDSEFTTLSCFKIDSYDSFDEPIVSLNMPRLEILDYSSHISSFPKFMDTSTIIDLSLAGTDAQPDEVLDLLCDFPCLEYFVMGSSDEPVLIGSHDVVRLEKLKMFSVSECHVDPVDYVIRHLQVPSSAYMRLDTWEFNSSVSLQDFIGPYILQCHEYNIDPARPSGSSQPFLHSLSSKSICNMYIWYEAKGRPEIVSLQELAPYFINLSVIKLDIQILPSVPELIRTISFWPNIVHLGIHTREEDFERLLEAFRISPGLPCPLLESLDCTRTKFKAESMGQFLAARKNRGVPIQNLTFTEGFATETESVTLSTRHTAKTAFSFLREHDTREYHL</sequence>
<dbReference type="AlphaFoldDB" id="A0A164SRC9"/>